<dbReference type="Proteomes" id="UP000198122">
    <property type="component" value="Unassembled WGS sequence"/>
</dbReference>
<keyword evidence="4" id="KW-1185">Reference proteome</keyword>
<dbReference type="PANTHER" id="PTHR23534:SF1">
    <property type="entry name" value="MAJOR FACILITATOR SUPERFAMILY PROTEIN"/>
    <property type="match status" value="1"/>
</dbReference>
<feature type="transmembrane region" description="Helical" evidence="2">
    <location>
        <begin position="158"/>
        <end position="180"/>
    </location>
</feature>
<dbReference type="Gene3D" id="1.20.1250.20">
    <property type="entry name" value="MFS general substrate transporter like domains"/>
    <property type="match status" value="1"/>
</dbReference>
<dbReference type="Pfam" id="PF07690">
    <property type="entry name" value="MFS_1"/>
    <property type="match status" value="1"/>
</dbReference>
<feature type="transmembrane region" description="Helical" evidence="2">
    <location>
        <begin position="34"/>
        <end position="53"/>
    </location>
</feature>
<dbReference type="InterPro" id="IPR011701">
    <property type="entry name" value="MFS"/>
</dbReference>
<feature type="transmembrane region" description="Helical" evidence="2">
    <location>
        <begin position="218"/>
        <end position="238"/>
    </location>
</feature>
<feature type="transmembrane region" description="Helical" evidence="2">
    <location>
        <begin position="345"/>
        <end position="368"/>
    </location>
</feature>
<feature type="transmembrane region" description="Helical" evidence="2">
    <location>
        <begin position="281"/>
        <end position="301"/>
    </location>
</feature>
<dbReference type="GO" id="GO:0022857">
    <property type="term" value="F:transmembrane transporter activity"/>
    <property type="evidence" value="ECO:0007669"/>
    <property type="project" value="InterPro"/>
</dbReference>
<evidence type="ECO:0000313" key="3">
    <source>
        <dbReference type="EMBL" id="SNC60061.1"/>
    </source>
</evidence>
<dbReference type="PANTHER" id="PTHR23534">
    <property type="entry name" value="MFS PERMEASE"/>
    <property type="match status" value="1"/>
</dbReference>
<feature type="transmembrane region" description="Helical" evidence="2">
    <location>
        <begin position="65"/>
        <end position="98"/>
    </location>
</feature>
<keyword evidence="2" id="KW-0812">Transmembrane</keyword>
<dbReference type="EMBL" id="FYEZ01000001">
    <property type="protein sequence ID" value="SNC60061.1"/>
    <property type="molecule type" value="Genomic_DNA"/>
</dbReference>
<feature type="region of interest" description="Disordered" evidence="1">
    <location>
        <begin position="194"/>
        <end position="214"/>
    </location>
</feature>
<protein>
    <submittedName>
        <fullName evidence="3">Major Facilitator Superfamily protein</fullName>
    </submittedName>
</protein>
<proteinExistence type="predicted"/>
<evidence type="ECO:0000313" key="4">
    <source>
        <dbReference type="Proteomes" id="UP000198122"/>
    </source>
</evidence>
<evidence type="ECO:0000256" key="1">
    <source>
        <dbReference type="SAM" id="MobiDB-lite"/>
    </source>
</evidence>
<feature type="transmembrane region" description="Helical" evidence="2">
    <location>
        <begin position="307"/>
        <end position="333"/>
    </location>
</feature>
<reference evidence="3 4" key="1">
    <citation type="submission" date="2017-06" db="EMBL/GenBank/DDBJ databases">
        <authorList>
            <person name="Kim H.J."/>
            <person name="Triplett B.A."/>
        </authorList>
    </citation>
    <scope>NUCLEOTIDE SEQUENCE [LARGE SCALE GENOMIC DNA]</scope>
    <source>
        <strain evidence="3 4">DSM 22179</strain>
    </source>
</reference>
<dbReference type="InterPro" id="IPR036259">
    <property type="entry name" value="MFS_trans_sf"/>
</dbReference>
<organism evidence="3 4">
    <name type="scientific">Kytococcus aerolatus</name>
    <dbReference type="NCBI Taxonomy" id="592308"/>
    <lineage>
        <taxon>Bacteria</taxon>
        <taxon>Bacillati</taxon>
        <taxon>Actinomycetota</taxon>
        <taxon>Actinomycetes</taxon>
        <taxon>Micrococcales</taxon>
        <taxon>Kytococcaceae</taxon>
        <taxon>Kytococcus</taxon>
    </lineage>
</organism>
<accession>A0A212T2J5</accession>
<feature type="transmembrane region" description="Helical" evidence="2">
    <location>
        <begin position="250"/>
        <end position="269"/>
    </location>
</feature>
<keyword evidence="2" id="KW-1133">Transmembrane helix</keyword>
<dbReference type="AlphaFoldDB" id="A0A212T2J5"/>
<dbReference type="RefSeq" id="WP_234994214.1">
    <property type="nucleotide sequence ID" value="NZ_FYEZ01000001.1"/>
</dbReference>
<sequence>MEVLAQVLGGAGLAAGATVGALLAEDMLGRSGLAGLPVAVLTAGSALAAYLIGRLTEARGRRPGLAAGFVVGGIGGLGVIAAAVLGNVALLFGSLFVYARGHGEQPADPVHGCRPRRPGAARHRGEHGDGQHHPGGGGRPRSRRSVGPVGHGLGHPALAGPFLLASVTYLTAGAVLWLLLRPDPSLLGRRLAADTGETEPGAAESTTADAPPRPGPRAWVGAGVMVTAQVVMVAIMTMTPVHMRAHDHDLEAVGFVIGLHIAAMYLPSLVTGRLIDRTGKLVMAAASGLTLLLAGVVAALAPGESLWWLVLALVLLDLGWNLGVISGTALVVDGTDPSIRPRTQGAVDVLIALSGATAGASSGVVAAAASFPGLALLGAALGQAMLPVLRWGTVRASR</sequence>
<dbReference type="SUPFAM" id="SSF103473">
    <property type="entry name" value="MFS general substrate transporter"/>
    <property type="match status" value="2"/>
</dbReference>
<keyword evidence="2" id="KW-0472">Membrane</keyword>
<name>A0A212T2J5_9MICO</name>
<gene>
    <name evidence="3" type="ORF">SAMN05445756_0197</name>
</gene>
<feature type="compositionally biased region" description="Basic residues" evidence="1">
    <location>
        <begin position="113"/>
        <end position="125"/>
    </location>
</feature>
<feature type="region of interest" description="Disordered" evidence="1">
    <location>
        <begin position="105"/>
        <end position="151"/>
    </location>
</feature>
<feature type="transmembrane region" description="Helical" evidence="2">
    <location>
        <begin position="374"/>
        <end position="392"/>
    </location>
</feature>
<evidence type="ECO:0000256" key="2">
    <source>
        <dbReference type="SAM" id="Phobius"/>
    </source>
</evidence>